<evidence type="ECO:0000313" key="7">
    <source>
        <dbReference type="Proteomes" id="UP000182753"/>
    </source>
</evidence>
<keyword evidence="2 5" id="KW-0227">DNA damage</keyword>
<comment type="caution">
    <text evidence="6">The sequence shown here is derived from an EMBL/GenBank/DDBJ whole genome shotgun (WGS) entry which is preliminary data.</text>
</comment>
<dbReference type="GO" id="GO:0003905">
    <property type="term" value="F:alkylbase DNA N-glycosylase activity"/>
    <property type="evidence" value="ECO:0007669"/>
    <property type="project" value="InterPro"/>
</dbReference>
<gene>
    <name evidence="6" type="ORF">AUJ40_00195</name>
</gene>
<organism evidence="6 7">
    <name type="scientific">Candidatus Berkelbacteria bacterium CG1_02_42_45</name>
    <dbReference type="NCBI Taxonomy" id="1805036"/>
    <lineage>
        <taxon>Bacteria</taxon>
        <taxon>Candidatus Berkelbacteria</taxon>
    </lineage>
</organism>
<dbReference type="NCBIfam" id="TIGR00567">
    <property type="entry name" value="3mg"/>
    <property type="match status" value="1"/>
</dbReference>
<dbReference type="Pfam" id="PF02245">
    <property type="entry name" value="Pur_DNA_glyco"/>
    <property type="match status" value="1"/>
</dbReference>
<dbReference type="SUPFAM" id="SSF50486">
    <property type="entry name" value="FMT C-terminal domain-like"/>
    <property type="match status" value="1"/>
</dbReference>
<dbReference type="AlphaFoldDB" id="A0A1J4RW22"/>
<dbReference type="Gene3D" id="3.10.300.10">
    <property type="entry name" value="Methylpurine-DNA glycosylase (MPG)"/>
    <property type="match status" value="1"/>
</dbReference>
<sequence>MKLKREFFERDTLEVARDLLGKIIVREIGERIIKARIIETEAYCGVEDKACHARHGKTKRNAPMWGPAGFTYVYLCMGLHNLLNIVTGEKDQPEAVLIRGIIPLTGTSKKFKSYGPGNLTKYLKINRGLNNHDTIYSRQLWFEDDEFAIALKNITSAPRIGISYAAEYRHKPWRFILKI</sequence>
<dbReference type="EMBL" id="MNUJ01000004">
    <property type="protein sequence ID" value="OIN90237.1"/>
    <property type="molecule type" value="Genomic_DNA"/>
</dbReference>
<evidence type="ECO:0000256" key="5">
    <source>
        <dbReference type="HAMAP-Rule" id="MF_00527"/>
    </source>
</evidence>
<dbReference type="CDD" id="cd00540">
    <property type="entry name" value="AAG"/>
    <property type="match status" value="1"/>
</dbReference>
<dbReference type="InterPro" id="IPR036995">
    <property type="entry name" value="MPG_sf"/>
</dbReference>
<dbReference type="Proteomes" id="UP000182753">
    <property type="component" value="Unassembled WGS sequence"/>
</dbReference>
<name>A0A1J4RW22_9BACT</name>
<accession>A0A1J4RW22</accession>
<dbReference type="PANTHER" id="PTHR10429">
    <property type="entry name" value="DNA-3-METHYLADENINE GLYCOSYLASE"/>
    <property type="match status" value="1"/>
</dbReference>
<dbReference type="GO" id="GO:0006284">
    <property type="term" value="P:base-excision repair"/>
    <property type="evidence" value="ECO:0007669"/>
    <property type="project" value="InterPro"/>
</dbReference>
<dbReference type="InterPro" id="IPR011034">
    <property type="entry name" value="Formyl_transferase-like_C_sf"/>
</dbReference>
<evidence type="ECO:0000313" key="6">
    <source>
        <dbReference type="EMBL" id="OIN90237.1"/>
    </source>
</evidence>
<evidence type="ECO:0000256" key="2">
    <source>
        <dbReference type="ARBA" id="ARBA00022763"/>
    </source>
</evidence>
<dbReference type="PANTHER" id="PTHR10429:SF0">
    <property type="entry name" value="DNA-3-METHYLADENINE GLYCOSYLASE"/>
    <property type="match status" value="1"/>
</dbReference>
<dbReference type="EC" id="3.2.2.-" evidence="5"/>
<reference evidence="6 7" key="1">
    <citation type="journal article" date="2016" name="Environ. Microbiol.">
        <title>Genomic resolution of a cold subsurface aquifer community provides metabolic insights for novel microbes adapted to high CO concentrations.</title>
        <authorList>
            <person name="Probst A.J."/>
            <person name="Castelle C.J."/>
            <person name="Singh A."/>
            <person name="Brown C.T."/>
            <person name="Anantharaman K."/>
            <person name="Sharon I."/>
            <person name="Hug L.A."/>
            <person name="Burstein D."/>
            <person name="Emerson J.B."/>
            <person name="Thomas B.C."/>
            <person name="Banfield J.F."/>
        </authorList>
    </citation>
    <scope>NUCLEOTIDE SEQUENCE [LARGE SCALE GENOMIC DNA]</scope>
    <source>
        <strain evidence="6">CG1_02_42_45</strain>
    </source>
</reference>
<dbReference type="GO" id="GO:0003677">
    <property type="term" value="F:DNA binding"/>
    <property type="evidence" value="ECO:0007669"/>
    <property type="project" value="InterPro"/>
</dbReference>
<keyword evidence="4 5" id="KW-0234">DNA repair</keyword>
<dbReference type="HAMAP" id="MF_00527">
    <property type="entry name" value="3MGH"/>
    <property type="match status" value="1"/>
</dbReference>
<proteinExistence type="inferred from homology"/>
<evidence type="ECO:0000256" key="1">
    <source>
        <dbReference type="ARBA" id="ARBA00009232"/>
    </source>
</evidence>
<keyword evidence="3 5" id="KW-0378">Hydrolase</keyword>
<protein>
    <recommendedName>
        <fullName evidence="5">Putative 3-methyladenine DNA glycosylase</fullName>
        <ecNumber evidence="5">3.2.2.-</ecNumber>
    </recommendedName>
</protein>
<evidence type="ECO:0000256" key="4">
    <source>
        <dbReference type="ARBA" id="ARBA00023204"/>
    </source>
</evidence>
<dbReference type="InterPro" id="IPR003180">
    <property type="entry name" value="MPG"/>
</dbReference>
<evidence type="ECO:0000256" key="3">
    <source>
        <dbReference type="ARBA" id="ARBA00022801"/>
    </source>
</evidence>
<comment type="similarity">
    <text evidence="1 5">Belongs to the DNA glycosylase MPG family.</text>
</comment>